<dbReference type="InParanoid" id="E3MIE4"/>
<gene>
    <name evidence="6" type="ORF">CRE_01089</name>
</gene>
<dbReference type="SMART" id="SM00389">
    <property type="entry name" value="HOX"/>
    <property type="match status" value="1"/>
</dbReference>
<evidence type="ECO:0000256" key="1">
    <source>
        <dbReference type="ARBA" id="ARBA00004123"/>
    </source>
</evidence>
<comment type="subcellular location">
    <subcellularLocation>
        <location evidence="1 2 3">Nucleus</location>
    </subcellularLocation>
</comment>
<dbReference type="KEGG" id="crq:GCK72_010245"/>
<keyword evidence="7" id="KW-1185">Reference proteome</keyword>
<protein>
    <recommendedName>
        <fullName evidence="5">Homeobox domain-containing protein</fullName>
    </recommendedName>
</protein>
<dbReference type="GO" id="GO:0005634">
    <property type="term" value="C:nucleus"/>
    <property type="evidence" value="ECO:0007669"/>
    <property type="project" value="UniProtKB-SubCell"/>
</dbReference>
<name>E3MIE4_CAERE</name>
<organism evidence="7">
    <name type="scientific">Caenorhabditis remanei</name>
    <name type="common">Caenorhabditis vulgaris</name>
    <dbReference type="NCBI Taxonomy" id="31234"/>
    <lineage>
        <taxon>Eukaryota</taxon>
        <taxon>Metazoa</taxon>
        <taxon>Ecdysozoa</taxon>
        <taxon>Nematoda</taxon>
        <taxon>Chromadorea</taxon>
        <taxon>Rhabditida</taxon>
        <taxon>Rhabditina</taxon>
        <taxon>Rhabditomorpha</taxon>
        <taxon>Rhabditoidea</taxon>
        <taxon>Rhabditidae</taxon>
        <taxon>Peloderinae</taxon>
        <taxon>Caenorhabditis</taxon>
    </lineage>
</organism>
<keyword evidence="2 3" id="KW-0539">Nucleus</keyword>
<evidence type="ECO:0000256" key="2">
    <source>
        <dbReference type="PROSITE-ProRule" id="PRU00108"/>
    </source>
</evidence>
<dbReference type="AlphaFoldDB" id="E3MIE4"/>
<evidence type="ECO:0000259" key="5">
    <source>
        <dbReference type="PROSITE" id="PS50071"/>
    </source>
</evidence>
<dbReference type="InterPro" id="IPR009057">
    <property type="entry name" value="Homeodomain-like_sf"/>
</dbReference>
<keyword evidence="2 3" id="KW-0238">DNA-binding</keyword>
<evidence type="ECO:0000313" key="7">
    <source>
        <dbReference type="Proteomes" id="UP000008281"/>
    </source>
</evidence>
<dbReference type="GO" id="GO:0003677">
    <property type="term" value="F:DNA binding"/>
    <property type="evidence" value="ECO:0007669"/>
    <property type="project" value="UniProtKB-UniRule"/>
</dbReference>
<dbReference type="RefSeq" id="XP_003104207.2">
    <property type="nucleotide sequence ID" value="XM_003104159.2"/>
</dbReference>
<dbReference type="CDD" id="cd00086">
    <property type="entry name" value="homeodomain"/>
    <property type="match status" value="1"/>
</dbReference>
<feature type="region of interest" description="Disordered" evidence="4">
    <location>
        <begin position="19"/>
        <end position="50"/>
    </location>
</feature>
<dbReference type="GeneID" id="9802772"/>
<feature type="domain" description="Homeobox" evidence="5">
    <location>
        <begin position="41"/>
        <end position="101"/>
    </location>
</feature>
<dbReference type="PROSITE" id="PS50071">
    <property type="entry name" value="HOMEOBOX_2"/>
    <property type="match status" value="1"/>
</dbReference>
<dbReference type="OrthoDB" id="10623758at2759"/>
<evidence type="ECO:0000256" key="4">
    <source>
        <dbReference type="SAM" id="MobiDB-lite"/>
    </source>
</evidence>
<dbReference type="Proteomes" id="UP000008281">
    <property type="component" value="Unassembled WGS sequence"/>
</dbReference>
<dbReference type="Gene3D" id="1.10.10.60">
    <property type="entry name" value="Homeodomain-like"/>
    <property type="match status" value="1"/>
</dbReference>
<dbReference type="Pfam" id="PF00046">
    <property type="entry name" value="Homeodomain"/>
    <property type="match status" value="1"/>
</dbReference>
<dbReference type="HOGENOM" id="CLU_2135834_0_0_1"/>
<reference evidence="6" key="1">
    <citation type="submission" date="2007-07" db="EMBL/GenBank/DDBJ databases">
        <title>PCAP assembly of the Caenorhabditis remanei genome.</title>
        <authorList>
            <consortium name="The Caenorhabditis remanei Sequencing Consortium"/>
            <person name="Wilson R.K."/>
        </authorList>
    </citation>
    <scope>NUCLEOTIDE SEQUENCE [LARGE SCALE GENOMIC DNA]</scope>
    <source>
        <strain evidence="6">PB4641</strain>
    </source>
</reference>
<dbReference type="EMBL" id="DS268447">
    <property type="protein sequence ID" value="EFP02468.1"/>
    <property type="molecule type" value="Genomic_DNA"/>
</dbReference>
<evidence type="ECO:0000313" key="6">
    <source>
        <dbReference type="EMBL" id="EFP02468.1"/>
    </source>
</evidence>
<feature type="DNA-binding region" description="Homeobox" evidence="2">
    <location>
        <begin position="43"/>
        <end position="102"/>
    </location>
</feature>
<feature type="compositionally biased region" description="Low complexity" evidence="4">
    <location>
        <begin position="21"/>
        <end position="43"/>
    </location>
</feature>
<dbReference type="InterPro" id="IPR001356">
    <property type="entry name" value="HD"/>
</dbReference>
<keyword evidence="2 3" id="KW-0371">Homeobox</keyword>
<dbReference type="SUPFAM" id="SSF46689">
    <property type="entry name" value="Homeodomain-like"/>
    <property type="match status" value="1"/>
</dbReference>
<accession>E3MIE4</accession>
<proteinExistence type="predicted"/>
<dbReference type="CTD" id="9802772"/>
<sequence>MSSNPYPFVMPPRIVQKMNPASKAAASSSGVLSSPSSSTTASSSKKKKISKTLANQTLTFEFNQNSKLPESRKKELAEKLGLSPEEVRRFFVNARMRGIRAIVGQFRVPKFKI</sequence>
<evidence type="ECO:0000256" key="3">
    <source>
        <dbReference type="RuleBase" id="RU000682"/>
    </source>
</evidence>